<dbReference type="GO" id="GO:0005886">
    <property type="term" value="C:plasma membrane"/>
    <property type="evidence" value="ECO:0007669"/>
    <property type="project" value="UniProtKB-SubCell"/>
</dbReference>
<comment type="caution">
    <text evidence="9">The sequence shown here is derived from an EMBL/GenBank/DDBJ whole genome shotgun (WGS) entry which is preliminary data.</text>
</comment>
<dbReference type="AlphaFoldDB" id="A0A327M6F8"/>
<keyword evidence="5 7" id="KW-0472">Membrane</keyword>
<evidence type="ECO:0000256" key="6">
    <source>
        <dbReference type="RuleBase" id="RU003376"/>
    </source>
</evidence>
<dbReference type="EMBL" id="QLIX01000012">
    <property type="protein sequence ID" value="RAI58015.1"/>
    <property type="molecule type" value="Genomic_DNA"/>
</dbReference>
<dbReference type="Gene3D" id="1.20.120.80">
    <property type="entry name" value="Cytochrome c oxidase, subunit III, four-helix bundle"/>
    <property type="match status" value="1"/>
</dbReference>
<keyword evidence="10" id="KW-1185">Reference proteome</keyword>
<evidence type="ECO:0000256" key="3">
    <source>
        <dbReference type="ARBA" id="ARBA00022692"/>
    </source>
</evidence>
<evidence type="ECO:0000313" key="10">
    <source>
        <dbReference type="Proteomes" id="UP000249065"/>
    </source>
</evidence>
<dbReference type="InterPro" id="IPR013833">
    <property type="entry name" value="Cyt_c_oxidase_su3_a-hlx"/>
</dbReference>
<dbReference type="InterPro" id="IPR035973">
    <property type="entry name" value="Cyt_c_oxidase_su3-like_sf"/>
</dbReference>
<gene>
    <name evidence="9" type="ORF">DOO78_16155</name>
</gene>
<evidence type="ECO:0000313" key="9">
    <source>
        <dbReference type="EMBL" id="RAI58015.1"/>
    </source>
</evidence>
<evidence type="ECO:0000259" key="8">
    <source>
        <dbReference type="PROSITE" id="PS50253"/>
    </source>
</evidence>
<feature type="transmembrane region" description="Helical" evidence="7">
    <location>
        <begin position="130"/>
        <end position="147"/>
    </location>
</feature>
<feature type="transmembrane region" description="Helical" evidence="7">
    <location>
        <begin position="186"/>
        <end position="205"/>
    </location>
</feature>
<comment type="subcellular location">
    <subcellularLocation>
        <location evidence="6">Cell membrane</location>
        <topology evidence="6">Multi-pass membrane protein</topology>
    </subcellularLocation>
    <subcellularLocation>
        <location evidence="1">Membrane</location>
        <topology evidence="1">Multi-pass membrane protein</topology>
    </subcellularLocation>
</comment>
<organism evidence="9 10">
    <name type="scientific">Roseicella frigidaeris</name>
    <dbReference type="NCBI Taxonomy" id="2230885"/>
    <lineage>
        <taxon>Bacteria</taxon>
        <taxon>Pseudomonadati</taxon>
        <taxon>Pseudomonadota</taxon>
        <taxon>Alphaproteobacteria</taxon>
        <taxon>Acetobacterales</taxon>
        <taxon>Roseomonadaceae</taxon>
        <taxon>Roseicella</taxon>
    </lineage>
</organism>
<keyword evidence="4 7" id="KW-1133">Transmembrane helix</keyword>
<evidence type="ECO:0000256" key="5">
    <source>
        <dbReference type="ARBA" id="ARBA00023136"/>
    </source>
</evidence>
<feature type="transmembrane region" description="Helical" evidence="7">
    <location>
        <begin position="62"/>
        <end position="81"/>
    </location>
</feature>
<dbReference type="GO" id="GO:0004129">
    <property type="term" value="F:cytochrome-c oxidase activity"/>
    <property type="evidence" value="ECO:0007669"/>
    <property type="project" value="InterPro"/>
</dbReference>
<comment type="similarity">
    <text evidence="2 6">Belongs to the cytochrome c oxidase subunit 3 family.</text>
</comment>
<dbReference type="PROSITE" id="PS50253">
    <property type="entry name" value="COX3"/>
    <property type="match status" value="1"/>
</dbReference>
<dbReference type="SUPFAM" id="SSF81452">
    <property type="entry name" value="Cytochrome c oxidase subunit III-like"/>
    <property type="match status" value="1"/>
</dbReference>
<dbReference type="PANTHER" id="PTHR11403">
    <property type="entry name" value="CYTOCHROME C OXIDASE SUBUNIT III"/>
    <property type="match status" value="1"/>
</dbReference>
<evidence type="ECO:0000256" key="1">
    <source>
        <dbReference type="ARBA" id="ARBA00004141"/>
    </source>
</evidence>
<dbReference type="Pfam" id="PF00510">
    <property type="entry name" value="COX3"/>
    <property type="match status" value="1"/>
</dbReference>
<feature type="transmembrane region" description="Helical" evidence="7">
    <location>
        <begin position="21"/>
        <end position="42"/>
    </location>
</feature>
<feature type="transmembrane region" description="Helical" evidence="7">
    <location>
        <begin position="152"/>
        <end position="170"/>
    </location>
</feature>
<dbReference type="Proteomes" id="UP000249065">
    <property type="component" value="Unassembled WGS sequence"/>
</dbReference>
<feature type="domain" description="Heme-copper oxidase subunit III family profile" evidence="8">
    <location>
        <begin position="1"/>
        <end position="207"/>
    </location>
</feature>
<dbReference type="PANTHER" id="PTHR11403:SF6">
    <property type="entry name" value="NITRIC OXIDE REDUCTASE SUBUNIT E"/>
    <property type="match status" value="1"/>
</dbReference>
<dbReference type="InterPro" id="IPR024791">
    <property type="entry name" value="Cyt_c/ubiquinol_Oxase_su3"/>
</dbReference>
<evidence type="ECO:0000256" key="4">
    <source>
        <dbReference type="ARBA" id="ARBA00022989"/>
    </source>
</evidence>
<protein>
    <submittedName>
        <fullName evidence="9">Cytochrome c oxidase subunit 3 family protein</fullName>
    </submittedName>
</protein>
<accession>A0A327M6F8</accession>
<dbReference type="GO" id="GO:0019646">
    <property type="term" value="P:aerobic electron transport chain"/>
    <property type="evidence" value="ECO:0007669"/>
    <property type="project" value="InterPro"/>
</dbReference>
<proteinExistence type="inferred from homology"/>
<dbReference type="InterPro" id="IPR000298">
    <property type="entry name" value="Cyt_c_oxidase-like_su3"/>
</dbReference>
<evidence type="ECO:0000256" key="2">
    <source>
        <dbReference type="ARBA" id="ARBA00010581"/>
    </source>
</evidence>
<keyword evidence="3 6" id="KW-0812">Transmembrane</keyword>
<dbReference type="OrthoDB" id="9810850at2"/>
<feature type="transmembrane region" description="Helical" evidence="7">
    <location>
        <begin position="93"/>
        <end position="110"/>
    </location>
</feature>
<sequence>MPATALRKPWRSLRRQREAAGFGLWVFLGSEVMFFACALTGYAVYRTLWNADFLAAARETNVVYGTLNTAILLTSSLTMAVAAEGARAGLRRLTLACLAATIAFGLAFLVVKGFEYREDIERHLLPGPGFALPAPAAQIFFAFYWLLTGVHALHMTIGLGVTATLLWQAWRRSRPLRSPAFEVAGLYWHFVDIVWIFLYPLLYLAGRA</sequence>
<evidence type="ECO:0000256" key="7">
    <source>
        <dbReference type="SAM" id="Phobius"/>
    </source>
</evidence>
<reference evidence="10" key="1">
    <citation type="submission" date="2018-06" db="EMBL/GenBank/DDBJ databases">
        <authorList>
            <person name="Khan S.A."/>
        </authorList>
    </citation>
    <scope>NUCLEOTIDE SEQUENCE [LARGE SCALE GENOMIC DNA]</scope>
    <source>
        <strain evidence="10">DB-1506</strain>
    </source>
</reference>
<name>A0A327M6F8_9PROT</name>